<feature type="domain" description="DUF6533" evidence="2">
    <location>
        <begin position="38"/>
        <end position="79"/>
    </location>
</feature>
<dbReference type="AlphaFoldDB" id="A0A165F5W8"/>
<evidence type="ECO:0000313" key="4">
    <source>
        <dbReference type="Proteomes" id="UP000077266"/>
    </source>
</evidence>
<evidence type="ECO:0000256" key="1">
    <source>
        <dbReference type="SAM" id="Phobius"/>
    </source>
</evidence>
<accession>A0A165F5W8</accession>
<dbReference type="InParanoid" id="A0A165F5W8"/>
<dbReference type="OrthoDB" id="2958007at2759"/>
<feature type="transmembrane region" description="Helical" evidence="1">
    <location>
        <begin position="70"/>
        <end position="89"/>
    </location>
</feature>
<gene>
    <name evidence="3" type="ORF">EXIGLDRAFT_722674</name>
</gene>
<feature type="transmembrane region" description="Helical" evidence="1">
    <location>
        <begin position="226"/>
        <end position="251"/>
    </location>
</feature>
<feature type="transmembrane region" description="Helical" evidence="1">
    <location>
        <begin position="186"/>
        <end position="205"/>
    </location>
</feature>
<feature type="transmembrane region" description="Helical" evidence="1">
    <location>
        <begin position="135"/>
        <end position="158"/>
    </location>
</feature>
<dbReference type="Proteomes" id="UP000077266">
    <property type="component" value="Unassembled WGS sequence"/>
</dbReference>
<reference evidence="3 4" key="1">
    <citation type="journal article" date="2016" name="Mol. Biol. Evol.">
        <title>Comparative Genomics of Early-Diverging Mushroom-Forming Fungi Provides Insights into the Origins of Lignocellulose Decay Capabilities.</title>
        <authorList>
            <person name="Nagy L.G."/>
            <person name="Riley R."/>
            <person name="Tritt A."/>
            <person name="Adam C."/>
            <person name="Daum C."/>
            <person name="Floudas D."/>
            <person name="Sun H."/>
            <person name="Yadav J.S."/>
            <person name="Pangilinan J."/>
            <person name="Larsson K.H."/>
            <person name="Matsuura K."/>
            <person name="Barry K."/>
            <person name="Labutti K."/>
            <person name="Kuo R."/>
            <person name="Ohm R.A."/>
            <person name="Bhattacharya S.S."/>
            <person name="Shirouzu T."/>
            <person name="Yoshinaga Y."/>
            <person name="Martin F.M."/>
            <person name="Grigoriev I.V."/>
            <person name="Hibbett D.S."/>
        </authorList>
    </citation>
    <scope>NUCLEOTIDE SEQUENCE [LARGE SCALE GENOMIC DNA]</scope>
    <source>
        <strain evidence="3 4">HHB12029</strain>
    </source>
</reference>
<dbReference type="InterPro" id="IPR045340">
    <property type="entry name" value="DUF6533"/>
</dbReference>
<keyword evidence="1" id="KW-0472">Membrane</keyword>
<feature type="transmembrane region" description="Helical" evidence="1">
    <location>
        <begin position="101"/>
        <end position="123"/>
    </location>
</feature>
<protein>
    <recommendedName>
        <fullName evidence="2">DUF6533 domain-containing protein</fullName>
    </recommendedName>
</protein>
<sequence>MDNAAVISLVQRTQLVSYLHCSFPHFRYVITARELTSIVAGAIIVLWEQIVTAQCEYDLIWKASFGIGKALFIMARYLIWPQIILILWADASRLSETQCRHVFSFTVWWTFLVTINACAILIMRTWALWDAQRRVIVGLCGTLAATIVPVTYLLTLYAGSSILTPMSLFSPTLTGCALETSGHINWIGYVLLSSFDLLILSMTVVKGFRDVRIGASSILSVLYRDGIIYFTCSFLLSVTNLTLIIAGPAAIGDEIRMLQGFFFSILSCRVILHLRQASAAIGEDDLTTSIEWARGRRIVINSLDFNS</sequence>
<evidence type="ECO:0000259" key="2">
    <source>
        <dbReference type="Pfam" id="PF20151"/>
    </source>
</evidence>
<dbReference type="Pfam" id="PF20151">
    <property type="entry name" value="DUF6533"/>
    <property type="match status" value="1"/>
</dbReference>
<keyword evidence="1" id="KW-0812">Transmembrane</keyword>
<keyword evidence="4" id="KW-1185">Reference proteome</keyword>
<name>A0A165F5W8_EXIGL</name>
<dbReference type="EMBL" id="KV426100">
    <property type="protein sequence ID" value="KZV88432.1"/>
    <property type="molecule type" value="Genomic_DNA"/>
</dbReference>
<proteinExistence type="predicted"/>
<dbReference type="STRING" id="1314781.A0A165F5W8"/>
<organism evidence="3 4">
    <name type="scientific">Exidia glandulosa HHB12029</name>
    <dbReference type="NCBI Taxonomy" id="1314781"/>
    <lineage>
        <taxon>Eukaryota</taxon>
        <taxon>Fungi</taxon>
        <taxon>Dikarya</taxon>
        <taxon>Basidiomycota</taxon>
        <taxon>Agaricomycotina</taxon>
        <taxon>Agaricomycetes</taxon>
        <taxon>Auriculariales</taxon>
        <taxon>Exidiaceae</taxon>
        <taxon>Exidia</taxon>
    </lineage>
</organism>
<keyword evidence="1" id="KW-1133">Transmembrane helix</keyword>
<evidence type="ECO:0000313" key="3">
    <source>
        <dbReference type="EMBL" id="KZV88432.1"/>
    </source>
</evidence>